<dbReference type="PROSITE" id="PS50893">
    <property type="entry name" value="ABC_TRANSPORTER_2"/>
    <property type="match status" value="1"/>
</dbReference>
<dbReference type="InterPro" id="IPR027417">
    <property type="entry name" value="P-loop_NTPase"/>
</dbReference>
<dbReference type="Pfam" id="PF00528">
    <property type="entry name" value="BPD_transp_1"/>
    <property type="match status" value="1"/>
</dbReference>
<dbReference type="InterPro" id="IPR003593">
    <property type="entry name" value="AAA+_ATPase"/>
</dbReference>
<feature type="transmembrane region" description="Helical" evidence="8">
    <location>
        <begin position="243"/>
        <end position="267"/>
    </location>
</feature>
<evidence type="ECO:0000256" key="6">
    <source>
        <dbReference type="ARBA" id="ARBA00022989"/>
    </source>
</evidence>
<dbReference type="InterPro" id="IPR035906">
    <property type="entry name" value="MetI-like_sf"/>
</dbReference>
<evidence type="ECO:0000256" key="1">
    <source>
        <dbReference type="ARBA" id="ARBA00004141"/>
    </source>
</evidence>
<protein>
    <submittedName>
        <fullName evidence="12">Peptide ABC transporter ATP-binding protein</fullName>
    </submittedName>
</protein>
<dbReference type="InterPro" id="IPR017871">
    <property type="entry name" value="ABC_transporter-like_CS"/>
</dbReference>
<keyword evidence="13" id="KW-1185">Reference proteome</keyword>
<dbReference type="PANTHER" id="PTHR43067">
    <property type="entry name" value="OLIGOPEPTIDE/DIPEPTIDE ABC TRANSPORTER, ATPASE SUBUNIT"/>
    <property type="match status" value="1"/>
</dbReference>
<name>A0ABQ2GE10_9DEIO</name>
<organism evidence="12 13">
    <name type="scientific">Deinococcus aerolatus</name>
    <dbReference type="NCBI Taxonomy" id="522487"/>
    <lineage>
        <taxon>Bacteria</taxon>
        <taxon>Thermotogati</taxon>
        <taxon>Deinococcota</taxon>
        <taxon>Deinococci</taxon>
        <taxon>Deinococcales</taxon>
        <taxon>Deinococcaceae</taxon>
        <taxon>Deinococcus</taxon>
    </lineage>
</organism>
<dbReference type="PANTHER" id="PTHR43067:SF3">
    <property type="entry name" value="MALTOSE ABC TRANSPORTER, ATP-BINDING PROTEIN"/>
    <property type="match status" value="1"/>
</dbReference>
<dbReference type="InterPro" id="IPR025966">
    <property type="entry name" value="OppC_N"/>
</dbReference>
<proteinExistence type="inferred from homology"/>
<dbReference type="PROSITE" id="PS00211">
    <property type="entry name" value="ABC_TRANSPORTER_1"/>
    <property type="match status" value="1"/>
</dbReference>
<dbReference type="PROSITE" id="PS50928">
    <property type="entry name" value="ABC_TM1"/>
    <property type="match status" value="1"/>
</dbReference>
<keyword evidence="6 8" id="KW-1133">Transmembrane helix</keyword>
<keyword evidence="4" id="KW-0547">Nucleotide-binding</keyword>
<feature type="transmembrane region" description="Helical" evidence="8">
    <location>
        <begin position="136"/>
        <end position="155"/>
    </location>
</feature>
<feature type="domain" description="ABC transmembrane type-1" evidence="11">
    <location>
        <begin position="72"/>
        <end position="264"/>
    </location>
</feature>
<reference evidence="13" key="1">
    <citation type="journal article" date="2019" name="Int. J. Syst. Evol. Microbiol.">
        <title>The Global Catalogue of Microorganisms (GCM) 10K type strain sequencing project: providing services to taxonomists for standard genome sequencing and annotation.</title>
        <authorList>
            <consortium name="The Broad Institute Genomics Platform"/>
            <consortium name="The Broad Institute Genome Sequencing Center for Infectious Disease"/>
            <person name="Wu L."/>
            <person name="Ma J."/>
        </authorList>
    </citation>
    <scope>NUCLEOTIDE SEQUENCE [LARGE SCALE GENOMIC DNA]</scope>
    <source>
        <strain evidence="13">JCM 15442</strain>
    </source>
</reference>
<evidence type="ECO:0000256" key="9">
    <source>
        <dbReference type="SAM" id="MobiDB-lite"/>
    </source>
</evidence>
<dbReference type="Pfam" id="PF00005">
    <property type="entry name" value="ABC_tran"/>
    <property type="match status" value="1"/>
</dbReference>
<feature type="transmembrane region" description="Helical" evidence="8">
    <location>
        <begin position="190"/>
        <end position="207"/>
    </location>
</feature>
<dbReference type="SUPFAM" id="SSF52540">
    <property type="entry name" value="P-loop containing nucleoside triphosphate hydrolases"/>
    <property type="match status" value="1"/>
</dbReference>
<evidence type="ECO:0000313" key="12">
    <source>
        <dbReference type="EMBL" id="GGL86940.1"/>
    </source>
</evidence>
<gene>
    <name evidence="12" type="ORF">GCM10010840_26030</name>
</gene>
<evidence type="ECO:0000259" key="11">
    <source>
        <dbReference type="PROSITE" id="PS50928"/>
    </source>
</evidence>
<evidence type="ECO:0000259" key="10">
    <source>
        <dbReference type="PROSITE" id="PS50893"/>
    </source>
</evidence>
<dbReference type="Pfam" id="PF12911">
    <property type="entry name" value="OppC_N"/>
    <property type="match status" value="1"/>
</dbReference>
<dbReference type="InterPro" id="IPR003439">
    <property type="entry name" value="ABC_transporter-like_ATP-bd"/>
</dbReference>
<dbReference type="NCBIfam" id="TIGR01727">
    <property type="entry name" value="oligo_HPY"/>
    <property type="match status" value="1"/>
</dbReference>
<feature type="transmembrane region" description="Helical" evidence="8">
    <location>
        <begin position="111"/>
        <end position="130"/>
    </location>
</feature>
<evidence type="ECO:0000256" key="4">
    <source>
        <dbReference type="ARBA" id="ARBA00022741"/>
    </source>
</evidence>
<feature type="transmembrane region" description="Helical" evidence="8">
    <location>
        <begin position="213"/>
        <end position="231"/>
    </location>
</feature>
<comment type="similarity">
    <text evidence="8">Belongs to the binding-protein-dependent transport system permease family.</text>
</comment>
<dbReference type="Proteomes" id="UP000639973">
    <property type="component" value="Unassembled WGS sequence"/>
</dbReference>
<dbReference type="InterPro" id="IPR000515">
    <property type="entry name" value="MetI-like"/>
</dbReference>
<dbReference type="CDD" id="cd06261">
    <property type="entry name" value="TM_PBP2"/>
    <property type="match status" value="1"/>
</dbReference>
<dbReference type="Gene3D" id="1.10.3720.10">
    <property type="entry name" value="MetI-like"/>
    <property type="match status" value="1"/>
</dbReference>
<accession>A0ABQ2GE10</accession>
<evidence type="ECO:0000256" key="7">
    <source>
        <dbReference type="ARBA" id="ARBA00023136"/>
    </source>
</evidence>
<dbReference type="SMART" id="SM00382">
    <property type="entry name" value="AAA"/>
    <property type="match status" value="1"/>
</dbReference>
<keyword evidence="2 8" id="KW-0813">Transport</keyword>
<evidence type="ECO:0000256" key="3">
    <source>
        <dbReference type="ARBA" id="ARBA00022692"/>
    </source>
</evidence>
<feature type="region of interest" description="Disordered" evidence="9">
    <location>
        <begin position="638"/>
        <end position="657"/>
    </location>
</feature>
<dbReference type="Pfam" id="PF08352">
    <property type="entry name" value="oligo_HPY"/>
    <property type="match status" value="1"/>
</dbReference>
<evidence type="ECO:0000256" key="8">
    <source>
        <dbReference type="RuleBase" id="RU363032"/>
    </source>
</evidence>
<dbReference type="GO" id="GO:0005524">
    <property type="term" value="F:ATP binding"/>
    <property type="evidence" value="ECO:0007669"/>
    <property type="project" value="UniProtKB-KW"/>
</dbReference>
<keyword evidence="5 12" id="KW-0067">ATP-binding</keyword>
<keyword evidence="7 8" id="KW-0472">Membrane</keyword>
<dbReference type="Gene3D" id="3.40.50.300">
    <property type="entry name" value="P-loop containing nucleotide triphosphate hydrolases"/>
    <property type="match status" value="1"/>
</dbReference>
<evidence type="ECO:0000256" key="5">
    <source>
        <dbReference type="ARBA" id="ARBA00022840"/>
    </source>
</evidence>
<comment type="subcellular location">
    <subcellularLocation>
        <location evidence="8">Cell membrane</location>
        <topology evidence="8">Multi-pass membrane protein</topology>
    </subcellularLocation>
    <subcellularLocation>
        <location evidence="1">Membrane</location>
        <topology evidence="1">Multi-pass membrane protein</topology>
    </subcellularLocation>
</comment>
<feature type="domain" description="ABC transporter" evidence="10">
    <location>
        <begin position="303"/>
        <end position="549"/>
    </location>
</feature>
<dbReference type="InterPro" id="IPR013563">
    <property type="entry name" value="Oligopep_ABC_C"/>
</dbReference>
<comment type="caution">
    <text evidence="12">The sequence shown here is derived from an EMBL/GenBank/DDBJ whole genome shotgun (WGS) entry which is preliminary data.</text>
</comment>
<dbReference type="CDD" id="cd03257">
    <property type="entry name" value="ABC_NikE_OppD_transporters"/>
    <property type="match status" value="1"/>
</dbReference>
<dbReference type="SUPFAM" id="SSF161098">
    <property type="entry name" value="MetI-like"/>
    <property type="match status" value="1"/>
</dbReference>
<keyword evidence="3 8" id="KW-0812">Transmembrane</keyword>
<sequence length="657" mass="70556">MSGLRRFLGQPRSVFGAGFLVLLLLASLSAPLLTPYDPHSLEFDPFLSLSAQHWLGTTALGQDIFAQFIYGARLTLLVGAVAGLIATLLSVTFGLAAAYLGGPVDETINTLINVFLVLPGLPLVIVASAFLRGGGVWPVILVISFTGWAFGARVLRAQALALRERDFVQAAVVSGEGPGRIIFREMLPNMAGLIAANFFGAALYAVLSEAALSFIGVGDVSLVTWGTMLYWAQAKGALLQGAWWWVAMPGLGIALLGTSFALLNFAIDEISNPRLGGGKFRLPSLRRPAQAVAEGNPDALLSIRELNVGYLTPGPTVRAVRDVSLDVQPGELLGLAGESGCGKSTLAFAVTRLLDPPGAVLGGSVRLAEHDLLALSPEELRRVRWKEFSMVFQASMNVLNPVLKIREQVYDAMQAHGVTDKAKLDARSRDLFDLVGIQASYLDTYPHQLSGGMKQRVVIAIALALEPKLIVMDEPTTALDVVVQRQILQEINDVRRRLGISVIFITHDLSLLVEMSDRVAIMYAGEVVELAPAHQLYAHPAHPYTQQLMNSFPPMTGPRVRRSGIPGKPPSLSADIVGCPFFERCFTRMPGVCDVKPLQTFPVAEGQTAACFLYDPTVSAALKDHAVRDSALAAADLKGTDLQGEVSREPARSVNPN</sequence>
<evidence type="ECO:0000256" key="2">
    <source>
        <dbReference type="ARBA" id="ARBA00022448"/>
    </source>
</evidence>
<evidence type="ECO:0000313" key="13">
    <source>
        <dbReference type="Proteomes" id="UP000639973"/>
    </source>
</evidence>
<dbReference type="RefSeq" id="WP_188972651.1">
    <property type="nucleotide sequence ID" value="NZ_BMOL01000012.1"/>
</dbReference>
<dbReference type="EMBL" id="BMOL01000012">
    <property type="protein sequence ID" value="GGL86940.1"/>
    <property type="molecule type" value="Genomic_DNA"/>
</dbReference>
<feature type="transmembrane region" description="Helical" evidence="8">
    <location>
        <begin position="76"/>
        <end position="99"/>
    </location>
</feature>